<keyword evidence="2" id="KW-1185">Reference proteome</keyword>
<reference evidence="1" key="1">
    <citation type="submission" date="2022-10" db="EMBL/GenBank/DDBJ databases">
        <title>Tapping the CABI collections for fungal endophytes: first genome assemblies for Collariella, Neodidymelliopsis, Ascochyta clinopodiicola, Didymella pomorum, Didymosphaeria variabile, Neocosmospora piperis and Neocucurbitaria cava.</title>
        <authorList>
            <person name="Hill R."/>
        </authorList>
    </citation>
    <scope>NUCLEOTIDE SEQUENCE</scope>
    <source>
        <strain evidence="1">IMI 360193</strain>
    </source>
</reference>
<sequence>MPQGKPTPRHEVLDQLTEILSCAHVLFLHKTTQSGNLGALTTPIRGLVPKDSIGKHNAELMEISQADRDPSLSCLLDRISSLPTLMVEPLGRSHGPEDLQPATVALSAIARLIDSCAAGFDSDELTFSAMATWLSGAAGSFRELLAHNNAAALIVLAHWAGSLVRRVEENGCWFLKGAADFLLTRIRERLPQNAAVLELIEGL</sequence>
<dbReference type="EMBL" id="JAPEUV010000239">
    <property type="protein sequence ID" value="KAJ4329990.1"/>
    <property type="molecule type" value="Genomic_DNA"/>
</dbReference>
<dbReference type="AlphaFoldDB" id="A0A9W8WQD0"/>
<proteinExistence type="predicted"/>
<comment type="caution">
    <text evidence="1">The sequence shown here is derived from an EMBL/GenBank/DDBJ whole genome shotgun (WGS) entry which is preliminary data.</text>
</comment>
<dbReference type="Proteomes" id="UP001140562">
    <property type="component" value="Unassembled WGS sequence"/>
</dbReference>
<organism evidence="1 2">
    <name type="scientific">Didymella glomerata</name>
    <dbReference type="NCBI Taxonomy" id="749621"/>
    <lineage>
        <taxon>Eukaryota</taxon>
        <taxon>Fungi</taxon>
        <taxon>Dikarya</taxon>
        <taxon>Ascomycota</taxon>
        <taxon>Pezizomycotina</taxon>
        <taxon>Dothideomycetes</taxon>
        <taxon>Pleosporomycetidae</taxon>
        <taxon>Pleosporales</taxon>
        <taxon>Pleosporineae</taxon>
        <taxon>Didymellaceae</taxon>
        <taxon>Didymella</taxon>
    </lineage>
</organism>
<evidence type="ECO:0000313" key="1">
    <source>
        <dbReference type="EMBL" id="KAJ4329990.1"/>
    </source>
</evidence>
<dbReference type="OrthoDB" id="416217at2759"/>
<accession>A0A9W8WQD0</accession>
<evidence type="ECO:0000313" key="2">
    <source>
        <dbReference type="Proteomes" id="UP001140562"/>
    </source>
</evidence>
<gene>
    <name evidence="1" type="ORF">N0V87_010393</name>
</gene>
<name>A0A9W8WQD0_9PLEO</name>
<protein>
    <submittedName>
        <fullName evidence="1">Uncharacterized protein</fullName>
    </submittedName>
</protein>